<dbReference type="PANTHER" id="PTHR10334">
    <property type="entry name" value="CYSTEINE-RICH SECRETORY PROTEIN-RELATED"/>
    <property type="match status" value="1"/>
</dbReference>
<protein>
    <submittedName>
        <fullName evidence="7">Pathogenesis-related protein PR-1 type</fullName>
    </submittedName>
</protein>
<dbReference type="AlphaFoldDB" id="A0A6I9SI22"/>
<reference evidence="7" key="1">
    <citation type="submission" date="2025-08" db="UniProtKB">
        <authorList>
            <consortium name="RefSeq"/>
        </authorList>
    </citation>
    <scope>IDENTIFICATION</scope>
</reference>
<dbReference type="InterPro" id="IPR014044">
    <property type="entry name" value="CAP_dom"/>
</dbReference>
<keyword evidence="3" id="KW-1015">Disulfide bond</keyword>
<dbReference type="GO" id="GO:0098542">
    <property type="term" value="P:defense response to other organism"/>
    <property type="evidence" value="ECO:0007669"/>
    <property type="project" value="UniProtKB-ARBA"/>
</dbReference>
<evidence type="ECO:0000256" key="4">
    <source>
        <dbReference type="SAM" id="SignalP"/>
    </source>
</evidence>
<name>A0A6I9SI22_ELAGV</name>
<dbReference type="InterPro" id="IPR035940">
    <property type="entry name" value="CAP_sf"/>
</dbReference>
<comment type="similarity">
    <text evidence="1">Belongs to the CRISP family.</text>
</comment>
<dbReference type="SUPFAM" id="SSF55797">
    <property type="entry name" value="PR-1-like"/>
    <property type="match status" value="1"/>
</dbReference>
<feature type="signal peptide" evidence="4">
    <location>
        <begin position="1"/>
        <end position="23"/>
    </location>
</feature>
<dbReference type="CDD" id="cd05381">
    <property type="entry name" value="CAP_PR-1"/>
    <property type="match status" value="1"/>
</dbReference>
<dbReference type="KEGG" id="egu:105061172"/>
<evidence type="ECO:0000256" key="3">
    <source>
        <dbReference type="ARBA" id="ARBA00023157"/>
    </source>
</evidence>
<dbReference type="Gene3D" id="3.40.33.10">
    <property type="entry name" value="CAP"/>
    <property type="match status" value="1"/>
</dbReference>
<gene>
    <name evidence="7" type="primary">LOC105061172</name>
</gene>
<dbReference type="PROSITE" id="PS01010">
    <property type="entry name" value="CRISP_2"/>
    <property type="match status" value="1"/>
</dbReference>
<dbReference type="GO" id="GO:0005576">
    <property type="term" value="C:extracellular region"/>
    <property type="evidence" value="ECO:0007669"/>
    <property type="project" value="InterPro"/>
</dbReference>
<evidence type="ECO:0000313" key="7">
    <source>
        <dbReference type="RefSeq" id="XP_010943450.1"/>
    </source>
</evidence>
<proteinExistence type="inferred from homology"/>
<dbReference type="PRINTS" id="PR00837">
    <property type="entry name" value="V5TPXLIKE"/>
</dbReference>
<dbReference type="FunFam" id="3.40.33.10:FF:000006">
    <property type="entry name" value="Putative pathogenesis-related protein 1"/>
    <property type="match status" value="1"/>
</dbReference>
<evidence type="ECO:0000259" key="5">
    <source>
        <dbReference type="SMART" id="SM00198"/>
    </source>
</evidence>
<accession>A0A6I9SI22</accession>
<dbReference type="FunCoup" id="A0A6I9SI22">
    <property type="interactions" value="1016"/>
</dbReference>
<dbReference type="Pfam" id="PF00188">
    <property type="entry name" value="CAP"/>
    <property type="match status" value="1"/>
</dbReference>
<keyword evidence="2 4" id="KW-0732">Signal</keyword>
<dbReference type="GeneID" id="105061172"/>
<dbReference type="Proteomes" id="UP000504607">
    <property type="component" value="Chromosome 1"/>
</dbReference>
<dbReference type="OrthoDB" id="745551at2759"/>
<organism evidence="6 7">
    <name type="scientific">Elaeis guineensis var. tenera</name>
    <name type="common">Oil palm</name>
    <dbReference type="NCBI Taxonomy" id="51953"/>
    <lineage>
        <taxon>Eukaryota</taxon>
        <taxon>Viridiplantae</taxon>
        <taxon>Streptophyta</taxon>
        <taxon>Embryophyta</taxon>
        <taxon>Tracheophyta</taxon>
        <taxon>Spermatophyta</taxon>
        <taxon>Magnoliopsida</taxon>
        <taxon>Liliopsida</taxon>
        <taxon>Arecaceae</taxon>
        <taxon>Arecoideae</taxon>
        <taxon>Cocoseae</taxon>
        <taxon>Elaeidinae</taxon>
        <taxon>Elaeis</taxon>
    </lineage>
</organism>
<evidence type="ECO:0000256" key="1">
    <source>
        <dbReference type="ARBA" id="ARBA00009923"/>
    </source>
</evidence>
<keyword evidence="6" id="KW-1185">Reference proteome</keyword>
<dbReference type="InterPro" id="IPR018244">
    <property type="entry name" value="Allrgn_V5/Tpx1_CS"/>
</dbReference>
<dbReference type="RefSeq" id="XP_010943450.1">
    <property type="nucleotide sequence ID" value="XM_010945148.3"/>
</dbReference>
<evidence type="ECO:0000256" key="2">
    <source>
        <dbReference type="ARBA" id="ARBA00022729"/>
    </source>
</evidence>
<evidence type="ECO:0000313" key="6">
    <source>
        <dbReference type="Proteomes" id="UP000504607"/>
    </source>
</evidence>
<dbReference type="SMART" id="SM00198">
    <property type="entry name" value="SCP"/>
    <property type="match status" value="1"/>
</dbReference>
<dbReference type="InterPro" id="IPR001283">
    <property type="entry name" value="CRISP-related"/>
</dbReference>
<feature type="chain" id="PRO_5026976951" evidence="4">
    <location>
        <begin position="24"/>
        <end position="166"/>
    </location>
</feature>
<dbReference type="PROSITE" id="PS01009">
    <property type="entry name" value="CRISP_1"/>
    <property type="match status" value="1"/>
</dbReference>
<sequence length="166" mass="17809">MGSSSLISFFCTMALVMAHATLAQNSPDDFVNAHNAAREAVGVGPVSWDTTVASYAEDYANQRKGDCQLIHSDASSHGYGENLFWGGGPDHTAKNAVDLWVGEQQYYDYGSNSCSAPQGQSCGHYTQVVWKDSTSIGCARVQCDSGDTFITCNYSPAGNIDGQRPY</sequence>
<feature type="domain" description="SCP" evidence="5">
    <location>
        <begin position="25"/>
        <end position="162"/>
    </location>
</feature>
<dbReference type="InParanoid" id="A0A6I9SI22"/>